<dbReference type="RefSeq" id="WP_057973688.1">
    <property type="nucleotide sequence ID" value="NZ_AZDI01000002.1"/>
</dbReference>
<dbReference type="STRING" id="1423719.FC66_GL000604"/>
<keyword evidence="5 6" id="KW-0472">Membrane</keyword>
<evidence type="ECO:0000313" key="8">
    <source>
        <dbReference type="EMBL" id="KRK46103.1"/>
    </source>
</evidence>
<evidence type="ECO:0000256" key="1">
    <source>
        <dbReference type="ARBA" id="ARBA00004162"/>
    </source>
</evidence>
<feature type="transmembrane region" description="Helical" evidence="6">
    <location>
        <begin position="35"/>
        <end position="57"/>
    </location>
</feature>
<dbReference type="GO" id="GO:0005886">
    <property type="term" value="C:plasma membrane"/>
    <property type="evidence" value="ECO:0007669"/>
    <property type="project" value="UniProtKB-SubCell"/>
</dbReference>
<dbReference type="Pfam" id="PF04024">
    <property type="entry name" value="PspC"/>
    <property type="match status" value="1"/>
</dbReference>
<dbReference type="EMBL" id="AZDI01000002">
    <property type="protein sequence ID" value="KRK46103.1"/>
    <property type="molecule type" value="Genomic_DNA"/>
</dbReference>
<dbReference type="PANTHER" id="PTHR33885:SF3">
    <property type="entry name" value="PHAGE SHOCK PROTEIN C"/>
    <property type="match status" value="1"/>
</dbReference>
<protein>
    <recommendedName>
        <fullName evidence="7">Phage shock protein PspC N-terminal domain-containing protein</fullName>
    </recommendedName>
</protein>
<keyword evidence="9" id="KW-1185">Reference proteome</keyword>
<evidence type="ECO:0000256" key="6">
    <source>
        <dbReference type="SAM" id="Phobius"/>
    </source>
</evidence>
<sequence>MKTNKKFTKSNNRIISGVAAGLAEYLNWNPTLVRFLFLMLIFATKGAFILVYILLAISIPGKKRSFTSSFEQFTSSAGQRTGSTTKNKSDRKIIKDVEVTDKK</sequence>
<evidence type="ECO:0000256" key="3">
    <source>
        <dbReference type="ARBA" id="ARBA00022692"/>
    </source>
</evidence>
<feature type="domain" description="Phage shock protein PspC N-terminal" evidence="7">
    <location>
        <begin position="5"/>
        <end position="61"/>
    </location>
</feature>
<evidence type="ECO:0000256" key="4">
    <source>
        <dbReference type="ARBA" id="ARBA00022989"/>
    </source>
</evidence>
<reference evidence="8 9" key="1">
    <citation type="journal article" date="2015" name="Genome Announc.">
        <title>Expanding the biotechnology potential of lactobacilli through comparative genomics of 213 strains and associated genera.</title>
        <authorList>
            <person name="Sun Z."/>
            <person name="Harris H.M."/>
            <person name="McCann A."/>
            <person name="Guo C."/>
            <person name="Argimon S."/>
            <person name="Zhang W."/>
            <person name="Yang X."/>
            <person name="Jeffery I.B."/>
            <person name="Cooney J.C."/>
            <person name="Kagawa T.F."/>
            <person name="Liu W."/>
            <person name="Song Y."/>
            <person name="Salvetti E."/>
            <person name="Wrobel A."/>
            <person name="Rasinkangas P."/>
            <person name="Parkhill J."/>
            <person name="Rea M.C."/>
            <person name="O'Sullivan O."/>
            <person name="Ritari J."/>
            <person name="Douillard F.P."/>
            <person name="Paul Ross R."/>
            <person name="Yang R."/>
            <person name="Briner A.E."/>
            <person name="Felis G.E."/>
            <person name="de Vos W.M."/>
            <person name="Barrangou R."/>
            <person name="Klaenhammer T.R."/>
            <person name="Caufield P.W."/>
            <person name="Cui Y."/>
            <person name="Zhang H."/>
            <person name="O'Toole P.W."/>
        </authorList>
    </citation>
    <scope>NUCLEOTIDE SEQUENCE [LARGE SCALE GENOMIC DNA]</scope>
    <source>
        <strain evidence="8 9">DSM 15638</strain>
    </source>
</reference>
<dbReference type="InterPro" id="IPR007168">
    <property type="entry name" value="Phageshock_PspC_N"/>
</dbReference>
<evidence type="ECO:0000313" key="9">
    <source>
        <dbReference type="Proteomes" id="UP000051450"/>
    </source>
</evidence>
<evidence type="ECO:0000259" key="7">
    <source>
        <dbReference type="Pfam" id="PF04024"/>
    </source>
</evidence>
<dbReference type="InterPro" id="IPR052027">
    <property type="entry name" value="PspC"/>
</dbReference>
<evidence type="ECO:0000256" key="2">
    <source>
        <dbReference type="ARBA" id="ARBA00022475"/>
    </source>
</evidence>
<keyword evidence="4 6" id="KW-1133">Transmembrane helix</keyword>
<comment type="caution">
    <text evidence="8">The sequence shown here is derived from an EMBL/GenBank/DDBJ whole genome shotgun (WGS) entry which is preliminary data.</text>
</comment>
<proteinExistence type="predicted"/>
<keyword evidence="3 6" id="KW-0812">Transmembrane</keyword>
<organism evidence="8 9">
    <name type="scientific">Dellaglioa algida DSM 15638</name>
    <dbReference type="NCBI Taxonomy" id="1423719"/>
    <lineage>
        <taxon>Bacteria</taxon>
        <taxon>Bacillati</taxon>
        <taxon>Bacillota</taxon>
        <taxon>Bacilli</taxon>
        <taxon>Lactobacillales</taxon>
        <taxon>Lactobacillaceae</taxon>
        <taxon>Dellaglioa</taxon>
    </lineage>
</organism>
<accession>A0A0R1HTS2</accession>
<gene>
    <name evidence="8" type="ORF">FC66_GL000604</name>
</gene>
<keyword evidence="2" id="KW-1003">Cell membrane</keyword>
<dbReference type="PANTHER" id="PTHR33885">
    <property type="entry name" value="PHAGE SHOCK PROTEIN C"/>
    <property type="match status" value="1"/>
</dbReference>
<comment type="subcellular location">
    <subcellularLocation>
        <location evidence="1">Cell membrane</location>
        <topology evidence="1">Single-pass membrane protein</topology>
    </subcellularLocation>
</comment>
<dbReference type="AlphaFoldDB" id="A0A0R1HTS2"/>
<dbReference type="Proteomes" id="UP000051450">
    <property type="component" value="Unassembled WGS sequence"/>
</dbReference>
<dbReference type="PATRIC" id="fig|1423719.4.peg.614"/>
<dbReference type="GeneID" id="83548994"/>
<name>A0A0R1HTS2_9LACO</name>
<evidence type="ECO:0000256" key="5">
    <source>
        <dbReference type="ARBA" id="ARBA00023136"/>
    </source>
</evidence>